<dbReference type="RefSeq" id="WP_290320104.1">
    <property type="nucleotide sequence ID" value="NZ_JAUFPN010000200.1"/>
</dbReference>
<feature type="region of interest" description="Disordered" evidence="1">
    <location>
        <begin position="1"/>
        <end position="20"/>
    </location>
</feature>
<comment type="caution">
    <text evidence="2">The sequence shown here is derived from an EMBL/GenBank/DDBJ whole genome shotgun (WGS) entry which is preliminary data.</text>
</comment>
<gene>
    <name evidence="2" type="ORF">QWZ14_26840</name>
</gene>
<organism evidence="2 3">
    <name type="scientific">Paeniroseomonas aquatica</name>
    <dbReference type="NCBI Taxonomy" id="373043"/>
    <lineage>
        <taxon>Bacteria</taxon>
        <taxon>Pseudomonadati</taxon>
        <taxon>Pseudomonadota</taxon>
        <taxon>Alphaproteobacteria</taxon>
        <taxon>Acetobacterales</taxon>
        <taxon>Acetobacteraceae</taxon>
        <taxon>Paeniroseomonas</taxon>
    </lineage>
</organism>
<protein>
    <recommendedName>
        <fullName evidence="4">Tc1-like transposase DDE domain-containing protein</fullName>
    </recommendedName>
</protein>
<accession>A0ABT8ADW6</accession>
<evidence type="ECO:0000313" key="3">
    <source>
        <dbReference type="Proteomes" id="UP001529369"/>
    </source>
</evidence>
<dbReference type="EMBL" id="JAUFPN010000200">
    <property type="protein sequence ID" value="MDN3568013.1"/>
    <property type="molecule type" value="Genomic_DNA"/>
</dbReference>
<name>A0ABT8ADW6_9PROT</name>
<evidence type="ECO:0000256" key="1">
    <source>
        <dbReference type="SAM" id="MobiDB-lite"/>
    </source>
</evidence>
<proteinExistence type="predicted"/>
<keyword evidence="3" id="KW-1185">Reference proteome</keyword>
<evidence type="ECO:0000313" key="2">
    <source>
        <dbReference type="EMBL" id="MDN3568013.1"/>
    </source>
</evidence>
<reference evidence="3" key="1">
    <citation type="journal article" date="2019" name="Int. J. Syst. Evol. Microbiol.">
        <title>The Global Catalogue of Microorganisms (GCM) 10K type strain sequencing project: providing services to taxonomists for standard genome sequencing and annotation.</title>
        <authorList>
            <consortium name="The Broad Institute Genomics Platform"/>
            <consortium name="The Broad Institute Genome Sequencing Center for Infectious Disease"/>
            <person name="Wu L."/>
            <person name="Ma J."/>
        </authorList>
    </citation>
    <scope>NUCLEOTIDE SEQUENCE [LARGE SCALE GENOMIC DNA]</scope>
    <source>
        <strain evidence="3">CECT 7131</strain>
    </source>
</reference>
<evidence type="ECO:0008006" key="4">
    <source>
        <dbReference type="Google" id="ProtNLM"/>
    </source>
</evidence>
<sequence>MPQPGSSWRPQGEPATQPHGYVRGGTCKILTLFHPASGQVHLQPVSSCTNPVLHGWLKERLEMVLATLPPPAALADATTSRAAWEAWQDGLAVRFTLPAELPPLRMLLVWDNLAGHKTPEMVVWLCEHGVMPLYTRSTAAG</sequence>
<dbReference type="Proteomes" id="UP001529369">
    <property type="component" value="Unassembled WGS sequence"/>
</dbReference>